<dbReference type="AlphaFoldDB" id="A0A1M7CXN2"/>
<organism evidence="1 2">
    <name type="scientific">Chitinophaga jiangningensis</name>
    <dbReference type="NCBI Taxonomy" id="1419482"/>
    <lineage>
        <taxon>Bacteria</taxon>
        <taxon>Pseudomonadati</taxon>
        <taxon>Bacteroidota</taxon>
        <taxon>Chitinophagia</taxon>
        <taxon>Chitinophagales</taxon>
        <taxon>Chitinophagaceae</taxon>
        <taxon>Chitinophaga</taxon>
    </lineage>
</organism>
<sequence>MPKLFFSGAKKAFFWRKKAFIFTGRKRRPPLSPLFVFLPKAEKQKGVFLFCKSGQLCTKNGHVFIFNNAFWFDSQFVPIKAFV</sequence>
<accession>A0A1M7CXN2</accession>
<name>A0A1M7CXN2_9BACT</name>
<dbReference type="Proteomes" id="UP000184420">
    <property type="component" value="Unassembled WGS sequence"/>
</dbReference>
<evidence type="ECO:0000313" key="2">
    <source>
        <dbReference type="Proteomes" id="UP000184420"/>
    </source>
</evidence>
<dbReference type="EMBL" id="FRBL01000004">
    <property type="protein sequence ID" value="SHL72041.1"/>
    <property type="molecule type" value="Genomic_DNA"/>
</dbReference>
<evidence type="ECO:0000313" key="1">
    <source>
        <dbReference type="EMBL" id="SHL72041.1"/>
    </source>
</evidence>
<keyword evidence="2" id="KW-1185">Reference proteome</keyword>
<protein>
    <submittedName>
        <fullName evidence="1">Uncharacterized protein</fullName>
    </submittedName>
</protein>
<dbReference type="RefSeq" id="WP_073081271.1">
    <property type="nucleotide sequence ID" value="NZ_FRBL01000004.1"/>
</dbReference>
<gene>
    <name evidence="1" type="ORF">SAMN05444266_104520</name>
</gene>
<reference evidence="1 2" key="1">
    <citation type="submission" date="2016-11" db="EMBL/GenBank/DDBJ databases">
        <authorList>
            <person name="Jaros S."/>
            <person name="Januszkiewicz K."/>
            <person name="Wedrychowicz H."/>
        </authorList>
    </citation>
    <scope>NUCLEOTIDE SEQUENCE [LARGE SCALE GENOMIC DNA]</scope>
    <source>
        <strain evidence="1 2">DSM 27406</strain>
    </source>
</reference>
<dbReference type="STRING" id="1419482.SAMN05444266_104520"/>
<proteinExistence type="predicted"/>